<feature type="non-terminal residue" evidence="2">
    <location>
        <position position="1"/>
    </location>
</feature>
<evidence type="ECO:0000313" key="2">
    <source>
        <dbReference type="EMBL" id="EIW82179.1"/>
    </source>
</evidence>
<organism evidence="2 3">
    <name type="scientific">Coniophora puteana (strain RWD-64-598)</name>
    <name type="common">Brown rot fungus</name>
    <dbReference type="NCBI Taxonomy" id="741705"/>
    <lineage>
        <taxon>Eukaryota</taxon>
        <taxon>Fungi</taxon>
        <taxon>Dikarya</taxon>
        <taxon>Basidiomycota</taxon>
        <taxon>Agaricomycotina</taxon>
        <taxon>Agaricomycetes</taxon>
        <taxon>Agaricomycetidae</taxon>
        <taxon>Boletales</taxon>
        <taxon>Coniophorineae</taxon>
        <taxon>Coniophoraceae</taxon>
        <taxon>Coniophora</taxon>
    </lineage>
</organism>
<sequence length="74" mass="8606">KPHVDYLRVFGCLGYVYLNPEEHANKLTLRSHACIHVGVSDSGNGYKFLTGDWKLKITTNMVFDEMMFPKRHMF</sequence>
<dbReference type="InterPro" id="IPR057670">
    <property type="entry name" value="SH3_retrovirus"/>
</dbReference>
<dbReference type="EMBL" id="JH711577">
    <property type="protein sequence ID" value="EIW82179.1"/>
    <property type="molecule type" value="Genomic_DNA"/>
</dbReference>
<keyword evidence="3" id="KW-1185">Reference proteome</keyword>
<accession>A0A5M3MSN4</accession>
<dbReference type="Pfam" id="PF25597">
    <property type="entry name" value="SH3_retrovirus"/>
    <property type="match status" value="1"/>
</dbReference>
<evidence type="ECO:0000313" key="3">
    <source>
        <dbReference type="Proteomes" id="UP000053558"/>
    </source>
</evidence>
<dbReference type="GeneID" id="19207691"/>
<dbReference type="OrthoDB" id="422839at2759"/>
<feature type="domain" description="Retroviral polymerase SH3-like" evidence="1">
    <location>
        <begin position="12"/>
        <end position="71"/>
    </location>
</feature>
<protein>
    <recommendedName>
        <fullName evidence="1">Retroviral polymerase SH3-like domain-containing protein</fullName>
    </recommendedName>
</protein>
<gene>
    <name evidence="2" type="ORF">CONPUDRAFT_54696</name>
</gene>
<name>A0A5M3MSN4_CONPW</name>
<dbReference type="Proteomes" id="UP000053558">
    <property type="component" value="Unassembled WGS sequence"/>
</dbReference>
<comment type="caution">
    <text evidence="2">The sequence shown here is derived from an EMBL/GenBank/DDBJ whole genome shotgun (WGS) entry which is preliminary data.</text>
</comment>
<evidence type="ECO:0000259" key="1">
    <source>
        <dbReference type="Pfam" id="PF25597"/>
    </source>
</evidence>
<reference evidence="3" key="1">
    <citation type="journal article" date="2012" name="Science">
        <title>The Paleozoic origin of enzymatic lignin decomposition reconstructed from 31 fungal genomes.</title>
        <authorList>
            <person name="Floudas D."/>
            <person name="Binder M."/>
            <person name="Riley R."/>
            <person name="Barry K."/>
            <person name="Blanchette R.A."/>
            <person name="Henrissat B."/>
            <person name="Martinez A.T."/>
            <person name="Otillar R."/>
            <person name="Spatafora J.W."/>
            <person name="Yadav J.S."/>
            <person name="Aerts A."/>
            <person name="Benoit I."/>
            <person name="Boyd A."/>
            <person name="Carlson A."/>
            <person name="Copeland A."/>
            <person name="Coutinho P.M."/>
            <person name="de Vries R.P."/>
            <person name="Ferreira P."/>
            <person name="Findley K."/>
            <person name="Foster B."/>
            <person name="Gaskell J."/>
            <person name="Glotzer D."/>
            <person name="Gorecki P."/>
            <person name="Heitman J."/>
            <person name="Hesse C."/>
            <person name="Hori C."/>
            <person name="Igarashi K."/>
            <person name="Jurgens J.A."/>
            <person name="Kallen N."/>
            <person name="Kersten P."/>
            <person name="Kohler A."/>
            <person name="Kuees U."/>
            <person name="Kumar T.K.A."/>
            <person name="Kuo A."/>
            <person name="LaButti K."/>
            <person name="Larrondo L.F."/>
            <person name="Lindquist E."/>
            <person name="Ling A."/>
            <person name="Lombard V."/>
            <person name="Lucas S."/>
            <person name="Lundell T."/>
            <person name="Martin R."/>
            <person name="McLaughlin D.J."/>
            <person name="Morgenstern I."/>
            <person name="Morin E."/>
            <person name="Murat C."/>
            <person name="Nagy L.G."/>
            <person name="Nolan M."/>
            <person name="Ohm R.A."/>
            <person name="Patyshakuliyeva A."/>
            <person name="Rokas A."/>
            <person name="Ruiz-Duenas F.J."/>
            <person name="Sabat G."/>
            <person name="Salamov A."/>
            <person name="Samejima M."/>
            <person name="Schmutz J."/>
            <person name="Slot J.C."/>
            <person name="St John F."/>
            <person name="Stenlid J."/>
            <person name="Sun H."/>
            <person name="Sun S."/>
            <person name="Syed K."/>
            <person name="Tsang A."/>
            <person name="Wiebenga A."/>
            <person name="Young D."/>
            <person name="Pisabarro A."/>
            <person name="Eastwood D.C."/>
            <person name="Martin F."/>
            <person name="Cullen D."/>
            <person name="Grigoriev I.V."/>
            <person name="Hibbett D.S."/>
        </authorList>
    </citation>
    <scope>NUCLEOTIDE SEQUENCE [LARGE SCALE GENOMIC DNA]</scope>
    <source>
        <strain evidence="3">RWD-64-598 SS2</strain>
    </source>
</reference>
<dbReference type="KEGG" id="cput:CONPUDRAFT_54696"/>
<dbReference type="RefSeq" id="XP_007767416.1">
    <property type="nucleotide sequence ID" value="XM_007769226.1"/>
</dbReference>
<dbReference type="AlphaFoldDB" id="A0A5M3MSN4"/>
<proteinExistence type="predicted"/>